<organism evidence="1 2">
    <name type="scientific">Paucilactobacillus hokkaidonensis</name>
    <dbReference type="NCBI Taxonomy" id="1193095"/>
    <lineage>
        <taxon>Bacteria</taxon>
        <taxon>Bacillati</taxon>
        <taxon>Bacillota</taxon>
        <taxon>Bacilli</taxon>
        <taxon>Lactobacillales</taxon>
        <taxon>Lactobacillaceae</taxon>
        <taxon>Paucilactobacillus</taxon>
    </lineage>
</organism>
<dbReference type="Proteomes" id="UP000051884">
    <property type="component" value="Unassembled WGS sequence"/>
</dbReference>
<proteinExistence type="predicted"/>
<accession>A0ABR5Q5P3</accession>
<reference evidence="1 2" key="1">
    <citation type="journal article" date="2015" name="Genome Announc.">
        <title>Expanding the biotechnology potential of lactobacilli through comparative genomics of 213 strains and associated genera.</title>
        <authorList>
            <person name="Sun Z."/>
            <person name="Harris H.M."/>
            <person name="McCann A."/>
            <person name="Guo C."/>
            <person name="Argimon S."/>
            <person name="Zhang W."/>
            <person name="Yang X."/>
            <person name="Jeffery I.B."/>
            <person name="Cooney J.C."/>
            <person name="Kagawa T.F."/>
            <person name="Liu W."/>
            <person name="Song Y."/>
            <person name="Salvetti E."/>
            <person name="Wrobel A."/>
            <person name="Rasinkangas P."/>
            <person name="Parkhill J."/>
            <person name="Rea M.C."/>
            <person name="O'Sullivan O."/>
            <person name="Ritari J."/>
            <person name="Douillard F.P."/>
            <person name="Paul Ross R."/>
            <person name="Yang R."/>
            <person name="Briner A.E."/>
            <person name="Felis G.E."/>
            <person name="de Vos W.M."/>
            <person name="Barrangou R."/>
            <person name="Klaenhammer T.R."/>
            <person name="Caufield P.W."/>
            <person name="Cui Y."/>
            <person name="Zhang H."/>
            <person name="O'Toole P.W."/>
        </authorList>
    </citation>
    <scope>NUCLEOTIDE SEQUENCE [LARGE SCALE GENOMIC DNA]</scope>
    <source>
        <strain evidence="1 2">DSM 26202</strain>
    </source>
</reference>
<name>A0ABR5Q5P3_9LACO</name>
<evidence type="ECO:0000313" key="2">
    <source>
        <dbReference type="Proteomes" id="UP000051884"/>
    </source>
</evidence>
<evidence type="ECO:0000313" key="1">
    <source>
        <dbReference type="EMBL" id="KRO08837.1"/>
    </source>
</evidence>
<keyword evidence="2" id="KW-1185">Reference proteome</keyword>
<sequence>MFSLFIYEYEHEYGEDRFGMVGRFVDPFQENVLLNVACSNCQSSAMIIAERNVVNTNLDGSPCYQIVLVCPQCHSSDEFSVNQGKEGIISKTKHSHIQIIDTMIGN</sequence>
<gene>
    <name evidence="1" type="ORF">IV59_GL001111</name>
</gene>
<comment type="caution">
    <text evidence="1">The sequence shown here is derived from an EMBL/GenBank/DDBJ whole genome shotgun (WGS) entry which is preliminary data.</text>
</comment>
<protein>
    <submittedName>
        <fullName evidence="1">Uncharacterized protein</fullName>
    </submittedName>
</protein>
<dbReference type="EMBL" id="JQCH01000023">
    <property type="protein sequence ID" value="KRO08837.1"/>
    <property type="molecule type" value="Genomic_DNA"/>
</dbReference>